<evidence type="ECO:0000313" key="8">
    <source>
        <dbReference type="EMBL" id="BCS17531.1"/>
    </source>
</evidence>
<dbReference type="Gene3D" id="4.10.240.10">
    <property type="entry name" value="Zn(2)-C6 fungal-type DNA-binding domain"/>
    <property type="match status" value="1"/>
</dbReference>
<keyword evidence="3" id="KW-0238">DNA-binding</keyword>
<keyword evidence="5" id="KW-0539">Nucleus</keyword>
<dbReference type="InterPro" id="IPR007219">
    <property type="entry name" value="XnlR_reg_dom"/>
</dbReference>
<keyword evidence="2" id="KW-0805">Transcription regulation</keyword>
<dbReference type="GeneID" id="64967536"/>
<dbReference type="KEGG" id="apuu:APUU_10359S"/>
<dbReference type="GO" id="GO:0008270">
    <property type="term" value="F:zinc ion binding"/>
    <property type="evidence" value="ECO:0007669"/>
    <property type="project" value="InterPro"/>
</dbReference>
<keyword evidence="4" id="KW-0804">Transcription</keyword>
<dbReference type="SUPFAM" id="SSF57701">
    <property type="entry name" value="Zn2/Cys6 DNA-binding domain"/>
    <property type="match status" value="1"/>
</dbReference>
<feature type="region of interest" description="Disordered" evidence="6">
    <location>
        <begin position="1"/>
        <end position="38"/>
    </location>
</feature>
<feature type="compositionally biased region" description="Polar residues" evidence="6">
    <location>
        <begin position="1"/>
        <end position="10"/>
    </location>
</feature>
<protein>
    <recommendedName>
        <fullName evidence="7">Zn(2)-C6 fungal-type domain-containing protein</fullName>
    </recommendedName>
</protein>
<dbReference type="AlphaFoldDB" id="A0A7R8AG13"/>
<sequence>MSDSLPSLPSRTPAPPLGPDAQNAATDEGASGRRHKTTACEECKKKKLKCRGDPPCQHCAANNIECRVDEMADQRRKLPQKRKLEGLEQSNDILMRLLSAIRDSENKRVAQLMNLIRSHPSMSELHKFLQVNFTRSDIEKSPELREFQRHVLRSADTMMEAGESAPRQPRRMLDVRRLADSPVYRVPAKPWTTVTDDDDLVSHLVSLYFTWSYPFFCWMDREIFVWEMQRGDIKSRYCSPFLVNAILAEASYLSDYAEVFTTPNDPMSRGQHFHDEARRLLEEEEREGTVSITTIQGLMILWVRLVLMGKDRVGWMYLDLACRAAEEYAASHSSQATEEERRIEEKVVNWTLWGNFSMAATASASLMKHMQAEPPPRPRVPVDHRNPSDVWSPYPRCIDPVPGHHLCVFDRWCDLCCIAFSVSKAFYSVEHRVPASETVVMVSDVHRRLQDWYANLPPCLYTETAEVPHVVGLHLFYHTTIIHIFWLLSSYYDSSSEYDKAASAREMTHENARRIAQLIGVHRERWGIDRMAPCTIQWVTTALYALLGALDSLNNRNAFTELCILARSFSRQFPLGKGIMRMLQLTAKQMQLSLPEETDALFSEFAAENWTEKDREAFSSFYPHFQTVIRNGPTRPDDLALDRFLEKWDNLTISDP</sequence>
<gene>
    <name evidence="8" type="ORF">APUU_10359S</name>
</gene>
<dbReference type="Pfam" id="PF00172">
    <property type="entry name" value="Zn_clus"/>
    <property type="match status" value="1"/>
</dbReference>
<dbReference type="GO" id="GO:0000981">
    <property type="term" value="F:DNA-binding transcription factor activity, RNA polymerase II-specific"/>
    <property type="evidence" value="ECO:0007669"/>
    <property type="project" value="InterPro"/>
</dbReference>
<keyword evidence="9" id="KW-1185">Reference proteome</keyword>
<dbReference type="OrthoDB" id="2593732at2759"/>
<dbReference type="Pfam" id="PF04082">
    <property type="entry name" value="Fungal_trans"/>
    <property type="match status" value="1"/>
</dbReference>
<feature type="domain" description="Zn(2)-C6 fungal-type" evidence="7">
    <location>
        <begin position="39"/>
        <end position="68"/>
    </location>
</feature>
<evidence type="ECO:0000256" key="2">
    <source>
        <dbReference type="ARBA" id="ARBA00023015"/>
    </source>
</evidence>
<dbReference type="CDD" id="cd12148">
    <property type="entry name" value="fungal_TF_MHR"/>
    <property type="match status" value="1"/>
</dbReference>
<evidence type="ECO:0000256" key="3">
    <source>
        <dbReference type="ARBA" id="ARBA00023125"/>
    </source>
</evidence>
<dbReference type="EMBL" id="AP024443">
    <property type="protein sequence ID" value="BCS17531.1"/>
    <property type="molecule type" value="Genomic_DNA"/>
</dbReference>
<evidence type="ECO:0000259" key="7">
    <source>
        <dbReference type="PROSITE" id="PS50048"/>
    </source>
</evidence>
<dbReference type="InterPro" id="IPR001138">
    <property type="entry name" value="Zn2Cys6_DnaBD"/>
</dbReference>
<dbReference type="InterPro" id="IPR053187">
    <property type="entry name" value="Notoamide_regulator"/>
</dbReference>
<reference evidence="8" key="2">
    <citation type="submission" date="2021-02" db="EMBL/GenBank/DDBJ databases">
        <title>Aspergillus puulaauensis MK2 genome sequence.</title>
        <authorList>
            <person name="Futagami T."/>
            <person name="Mori K."/>
            <person name="Kadooka C."/>
            <person name="Tanaka T."/>
        </authorList>
    </citation>
    <scope>NUCLEOTIDE SEQUENCE</scope>
    <source>
        <strain evidence="8">MK2</strain>
    </source>
</reference>
<evidence type="ECO:0000313" key="9">
    <source>
        <dbReference type="Proteomes" id="UP000654913"/>
    </source>
</evidence>
<organism evidence="8 9">
    <name type="scientific">Aspergillus puulaauensis</name>
    <dbReference type="NCBI Taxonomy" id="1220207"/>
    <lineage>
        <taxon>Eukaryota</taxon>
        <taxon>Fungi</taxon>
        <taxon>Dikarya</taxon>
        <taxon>Ascomycota</taxon>
        <taxon>Pezizomycotina</taxon>
        <taxon>Eurotiomycetes</taxon>
        <taxon>Eurotiomycetidae</taxon>
        <taxon>Eurotiales</taxon>
        <taxon>Aspergillaceae</taxon>
        <taxon>Aspergillus</taxon>
    </lineage>
</organism>
<dbReference type="PROSITE" id="PS00463">
    <property type="entry name" value="ZN2_CY6_FUNGAL_1"/>
    <property type="match status" value="1"/>
</dbReference>
<proteinExistence type="predicted"/>
<reference evidence="8" key="1">
    <citation type="submission" date="2021-01" db="EMBL/GenBank/DDBJ databases">
        <authorList>
            <consortium name="Aspergillus puulaauensis MK2 genome sequencing consortium"/>
            <person name="Kazuki M."/>
            <person name="Futagami T."/>
        </authorList>
    </citation>
    <scope>NUCLEOTIDE SEQUENCE</scope>
    <source>
        <strain evidence="8">MK2</strain>
    </source>
</reference>
<dbReference type="GO" id="GO:0006351">
    <property type="term" value="P:DNA-templated transcription"/>
    <property type="evidence" value="ECO:0007669"/>
    <property type="project" value="InterPro"/>
</dbReference>
<dbReference type="PANTHER" id="PTHR47256:SF4">
    <property type="entry name" value="ZN(II)2CYS6 TRANSCRIPTION FACTOR (EUROFUNG)"/>
    <property type="match status" value="1"/>
</dbReference>
<dbReference type="InterPro" id="IPR036864">
    <property type="entry name" value="Zn2-C6_fun-type_DNA-bd_sf"/>
</dbReference>
<dbReference type="PANTHER" id="PTHR47256">
    <property type="entry name" value="ZN(II)2CYS6 TRANSCRIPTION FACTOR (EUROFUNG)-RELATED"/>
    <property type="match status" value="1"/>
</dbReference>
<dbReference type="SMART" id="SM00066">
    <property type="entry name" value="GAL4"/>
    <property type="match status" value="1"/>
</dbReference>
<keyword evidence="1" id="KW-0479">Metal-binding</keyword>
<dbReference type="GO" id="GO:0003677">
    <property type="term" value="F:DNA binding"/>
    <property type="evidence" value="ECO:0007669"/>
    <property type="project" value="UniProtKB-KW"/>
</dbReference>
<evidence type="ECO:0000256" key="6">
    <source>
        <dbReference type="SAM" id="MobiDB-lite"/>
    </source>
</evidence>
<dbReference type="Proteomes" id="UP000654913">
    <property type="component" value="Chromosome 1"/>
</dbReference>
<name>A0A7R8AG13_9EURO</name>
<evidence type="ECO:0000256" key="4">
    <source>
        <dbReference type="ARBA" id="ARBA00023163"/>
    </source>
</evidence>
<dbReference type="PROSITE" id="PS50048">
    <property type="entry name" value="ZN2_CY6_FUNGAL_2"/>
    <property type="match status" value="1"/>
</dbReference>
<accession>A0A7R8AG13</accession>
<dbReference type="RefSeq" id="XP_041549725.1">
    <property type="nucleotide sequence ID" value="XM_041699918.1"/>
</dbReference>
<evidence type="ECO:0000256" key="5">
    <source>
        <dbReference type="ARBA" id="ARBA00023242"/>
    </source>
</evidence>
<evidence type="ECO:0000256" key="1">
    <source>
        <dbReference type="ARBA" id="ARBA00022723"/>
    </source>
</evidence>